<evidence type="ECO:0000313" key="1">
    <source>
        <dbReference type="EMBL" id="KAF2415458.1"/>
    </source>
</evidence>
<organism evidence="1 2">
    <name type="scientific">Tothia fuscella</name>
    <dbReference type="NCBI Taxonomy" id="1048955"/>
    <lineage>
        <taxon>Eukaryota</taxon>
        <taxon>Fungi</taxon>
        <taxon>Dikarya</taxon>
        <taxon>Ascomycota</taxon>
        <taxon>Pezizomycotina</taxon>
        <taxon>Dothideomycetes</taxon>
        <taxon>Pleosporomycetidae</taxon>
        <taxon>Venturiales</taxon>
        <taxon>Cylindrosympodiaceae</taxon>
        <taxon>Tothia</taxon>
    </lineage>
</organism>
<accession>A0A9P4NDK6</accession>
<dbReference type="EMBL" id="MU007206">
    <property type="protein sequence ID" value="KAF2415458.1"/>
    <property type="molecule type" value="Genomic_DNA"/>
</dbReference>
<name>A0A9P4NDK6_9PEZI</name>
<sequence>MVALTAVEKAKSVGKVNCGTGIKEQRSPIVAVLESRDFIVRNVLLVVPDPEACRQRSQVLEDKNKLQGQIVIQRAFFDLALEEESFGLPLRSFRGHLRKVSRRELSFSGRCANLKHYILGRGGSFWPKNSQEFLNPMQKPRSLGRKEEQTAVEL</sequence>
<dbReference type="AlphaFoldDB" id="A0A9P4NDK6"/>
<proteinExistence type="predicted"/>
<reference evidence="1" key="1">
    <citation type="journal article" date="2020" name="Stud. Mycol.">
        <title>101 Dothideomycetes genomes: a test case for predicting lifestyles and emergence of pathogens.</title>
        <authorList>
            <person name="Haridas S."/>
            <person name="Albert R."/>
            <person name="Binder M."/>
            <person name="Bloem J."/>
            <person name="Labutti K."/>
            <person name="Salamov A."/>
            <person name="Andreopoulos B."/>
            <person name="Baker S."/>
            <person name="Barry K."/>
            <person name="Bills G."/>
            <person name="Bluhm B."/>
            <person name="Cannon C."/>
            <person name="Castanera R."/>
            <person name="Culley D."/>
            <person name="Daum C."/>
            <person name="Ezra D."/>
            <person name="Gonzalez J."/>
            <person name="Henrissat B."/>
            <person name="Kuo A."/>
            <person name="Liang C."/>
            <person name="Lipzen A."/>
            <person name="Lutzoni F."/>
            <person name="Magnuson J."/>
            <person name="Mondo S."/>
            <person name="Nolan M."/>
            <person name="Ohm R."/>
            <person name="Pangilinan J."/>
            <person name="Park H.-J."/>
            <person name="Ramirez L."/>
            <person name="Alfaro M."/>
            <person name="Sun H."/>
            <person name="Tritt A."/>
            <person name="Yoshinaga Y."/>
            <person name="Zwiers L.-H."/>
            <person name="Turgeon B."/>
            <person name="Goodwin S."/>
            <person name="Spatafora J."/>
            <person name="Crous P."/>
            <person name="Grigoriev I."/>
        </authorList>
    </citation>
    <scope>NUCLEOTIDE SEQUENCE</scope>
    <source>
        <strain evidence="1">CBS 130266</strain>
    </source>
</reference>
<protein>
    <submittedName>
        <fullName evidence="1">Uncharacterized protein</fullName>
    </submittedName>
</protein>
<gene>
    <name evidence="1" type="ORF">EJ08DRAFT_666868</name>
</gene>
<keyword evidence="2" id="KW-1185">Reference proteome</keyword>
<evidence type="ECO:0000313" key="2">
    <source>
        <dbReference type="Proteomes" id="UP000800235"/>
    </source>
</evidence>
<dbReference type="Proteomes" id="UP000800235">
    <property type="component" value="Unassembled WGS sequence"/>
</dbReference>
<comment type="caution">
    <text evidence="1">The sequence shown here is derived from an EMBL/GenBank/DDBJ whole genome shotgun (WGS) entry which is preliminary data.</text>
</comment>